<evidence type="ECO:0000313" key="2">
    <source>
        <dbReference type="Proteomes" id="UP000002028"/>
    </source>
</evidence>
<name>D2QKS5_SPILD</name>
<dbReference type="RefSeq" id="WP_012928749.1">
    <property type="nucleotide sequence ID" value="NC_013730.1"/>
</dbReference>
<dbReference type="AlphaFoldDB" id="D2QKS5"/>
<organism evidence="1 2">
    <name type="scientific">Spirosoma linguale (strain ATCC 33905 / DSM 74 / LMG 10896 / Claus 1)</name>
    <dbReference type="NCBI Taxonomy" id="504472"/>
    <lineage>
        <taxon>Bacteria</taxon>
        <taxon>Pseudomonadati</taxon>
        <taxon>Bacteroidota</taxon>
        <taxon>Cytophagia</taxon>
        <taxon>Cytophagales</taxon>
        <taxon>Cytophagaceae</taxon>
        <taxon>Spirosoma</taxon>
    </lineage>
</organism>
<keyword evidence="2" id="KW-1185">Reference proteome</keyword>
<gene>
    <name evidence="1" type="ordered locus">Slin_4257</name>
</gene>
<protein>
    <submittedName>
        <fullName evidence="1">Uncharacterized protein</fullName>
    </submittedName>
</protein>
<reference evidence="1 2" key="1">
    <citation type="journal article" date="2010" name="Stand. Genomic Sci.">
        <title>Complete genome sequence of Spirosoma linguale type strain (1).</title>
        <authorList>
            <person name="Lail K."/>
            <person name="Sikorski J."/>
            <person name="Saunders E."/>
            <person name="Lapidus A."/>
            <person name="Glavina Del Rio T."/>
            <person name="Copeland A."/>
            <person name="Tice H."/>
            <person name="Cheng J.-F."/>
            <person name="Lucas S."/>
            <person name="Nolan M."/>
            <person name="Bruce D."/>
            <person name="Goodwin L."/>
            <person name="Pitluck S."/>
            <person name="Ivanova N."/>
            <person name="Mavromatis K."/>
            <person name="Ovchinnikova G."/>
            <person name="Pati A."/>
            <person name="Chen A."/>
            <person name="Palaniappan K."/>
            <person name="Land M."/>
            <person name="Hauser L."/>
            <person name="Chang Y.-J."/>
            <person name="Jeffries C.D."/>
            <person name="Chain P."/>
            <person name="Brettin T."/>
            <person name="Detter J.C."/>
            <person name="Schuetze A."/>
            <person name="Rohde M."/>
            <person name="Tindall B.J."/>
            <person name="Goeker M."/>
            <person name="Bristow J."/>
            <person name="Eisen J.A."/>
            <person name="Markowitz V."/>
            <person name="Hugenholtz P."/>
            <person name="Kyrpides N.C."/>
            <person name="Klenk H.-P."/>
            <person name="Chen F."/>
        </authorList>
    </citation>
    <scope>NUCLEOTIDE SEQUENCE [LARGE SCALE GENOMIC DNA]</scope>
    <source>
        <strain evidence="2">ATCC 33905 / DSM 74 / LMG 10896 / Claus 1</strain>
    </source>
</reference>
<proteinExistence type="predicted"/>
<accession>D2QKS5</accession>
<evidence type="ECO:0000313" key="1">
    <source>
        <dbReference type="EMBL" id="ADB40241.1"/>
    </source>
</evidence>
<dbReference type="EMBL" id="CP001769">
    <property type="protein sequence ID" value="ADB40241.1"/>
    <property type="molecule type" value="Genomic_DNA"/>
</dbReference>
<dbReference type="KEGG" id="sli:Slin_4257"/>
<sequence length="117" mass="13221">MANLKMALLEFLQQQPDTVENRDMEEIMAVDANARKAVTINAKHVQVLSPPIPWNWNESSTGQVQMSQIVFCDAMPQNITDDYFSLSSKSFSDGYSSFLDMIDEPSFPIKSLLQQTN</sequence>
<dbReference type="Proteomes" id="UP000002028">
    <property type="component" value="Chromosome"/>
</dbReference>
<dbReference type="HOGENOM" id="CLU_2083379_0_0_10"/>